<proteinExistence type="predicted"/>
<evidence type="ECO:0000313" key="11">
    <source>
        <dbReference type="EMBL" id="JAQ09815.1"/>
    </source>
</evidence>
<evidence type="ECO:0000256" key="8">
    <source>
        <dbReference type="SAM" id="Phobius"/>
    </source>
</evidence>
<keyword evidence="4" id="KW-0967">Endosome</keyword>
<dbReference type="EMBL" id="GDHC01008814">
    <property type="protein sequence ID" value="JAQ09815.1"/>
    <property type="molecule type" value="Transcribed_RNA"/>
</dbReference>
<dbReference type="AlphaFoldDB" id="A0A146LRS4"/>
<dbReference type="GO" id="GO:0072594">
    <property type="term" value="P:establishment of protein localization to organelle"/>
    <property type="evidence" value="ECO:0007669"/>
    <property type="project" value="TreeGrafter"/>
</dbReference>
<evidence type="ECO:0000256" key="1">
    <source>
        <dbReference type="ARBA" id="ARBA00004530"/>
    </source>
</evidence>
<evidence type="ECO:0000256" key="7">
    <source>
        <dbReference type="ARBA" id="ARBA00023180"/>
    </source>
</evidence>
<evidence type="ECO:0000256" key="6">
    <source>
        <dbReference type="ARBA" id="ARBA00023136"/>
    </source>
</evidence>
<feature type="domain" description="Lysosome-associated membrane glycoprotein 2-like luminal" evidence="10">
    <location>
        <begin position="85"/>
        <end position="224"/>
    </location>
</feature>
<keyword evidence="6 8" id="KW-0472">Membrane</keyword>
<keyword evidence="3 9" id="KW-0732">Signal</keyword>
<dbReference type="GO" id="GO:0031902">
    <property type="term" value="C:late endosome membrane"/>
    <property type="evidence" value="ECO:0007669"/>
    <property type="project" value="TreeGrafter"/>
</dbReference>
<accession>A0A146LRS4</accession>
<evidence type="ECO:0000256" key="4">
    <source>
        <dbReference type="ARBA" id="ARBA00022753"/>
    </source>
</evidence>
<dbReference type="PANTHER" id="PTHR11506:SF40">
    <property type="entry name" value="LYSOSOME-ASSOCIATED MEMBRANE GLYCOPROTEIN 5"/>
    <property type="match status" value="1"/>
</dbReference>
<evidence type="ECO:0000256" key="3">
    <source>
        <dbReference type="ARBA" id="ARBA00022729"/>
    </source>
</evidence>
<keyword evidence="5 8" id="KW-1133">Transmembrane helix</keyword>
<keyword evidence="7" id="KW-0325">Glycoprotein</keyword>
<protein>
    <submittedName>
        <fullName evidence="11">Lysosome-associated membrane glycoprotein 5</fullName>
    </submittedName>
</protein>
<dbReference type="Pfam" id="PF01299">
    <property type="entry name" value="Lamp2-like_luminal"/>
    <property type="match status" value="1"/>
</dbReference>
<comment type="subcellular location">
    <subcellularLocation>
        <location evidence="1">Endosome membrane</location>
        <topology evidence="1">Single-pass type I membrane protein</topology>
    </subcellularLocation>
</comment>
<gene>
    <name evidence="11" type="primary">lamp5</name>
    <name evidence="11" type="ORF">g.69098</name>
</gene>
<keyword evidence="2 8" id="KW-0812">Transmembrane</keyword>
<dbReference type="InterPro" id="IPR002000">
    <property type="entry name" value="Lysosome-assoc_membr_glycop"/>
</dbReference>
<organism evidence="11">
    <name type="scientific">Lygus hesperus</name>
    <name type="common">Western plant bug</name>
    <dbReference type="NCBI Taxonomy" id="30085"/>
    <lineage>
        <taxon>Eukaryota</taxon>
        <taxon>Metazoa</taxon>
        <taxon>Ecdysozoa</taxon>
        <taxon>Arthropoda</taxon>
        <taxon>Hexapoda</taxon>
        <taxon>Insecta</taxon>
        <taxon>Pterygota</taxon>
        <taxon>Neoptera</taxon>
        <taxon>Paraneoptera</taxon>
        <taxon>Hemiptera</taxon>
        <taxon>Heteroptera</taxon>
        <taxon>Panheteroptera</taxon>
        <taxon>Cimicomorpha</taxon>
        <taxon>Miridae</taxon>
        <taxon>Mirini</taxon>
        <taxon>Lygus</taxon>
    </lineage>
</organism>
<dbReference type="Gene3D" id="2.40.160.110">
    <property type="match status" value="1"/>
</dbReference>
<feature type="chain" id="PRO_5007527339" evidence="9">
    <location>
        <begin position="22"/>
        <end position="305"/>
    </location>
</feature>
<evidence type="ECO:0000256" key="5">
    <source>
        <dbReference type="ARBA" id="ARBA00022989"/>
    </source>
</evidence>
<dbReference type="InterPro" id="IPR048528">
    <property type="entry name" value="Lamp2-like_luminal"/>
</dbReference>
<dbReference type="GO" id="GO:0005886">
    <property type="term" value="C:plasma membrane"/>
    <property type="evidence" value="ECO:0007669"/>
    <property type="project" value="TreeGrafter"/>
</dbReference>
<evidence type="ECO:0000256" key="9">
    <source>
        <dbReference type="SAM" id="SignalP"/>
    </source>
</evidence>
<evidence type="ECO:0000256" key="2">
    <source>
        <dbReference type="ARBA" id="ARBA00022692"/>
    </source>
</evidence>
<feature type="signal peptide" evidence="9">
    <location>
        <begin position="1"/>
        <end position="21"/>
    </location>
</feature>
<reference evidence="11" key="1">
    <citation type="journal article" date="2016" name="Gigascience">
        <title>De novo construction of an expanded transcriptome assembly for the western tarnished plant bug, Lygus hesperus.</title>
        <authorList>
            <person name="Tassone E.E."/>
            <person name="Geib S.M."/>
            <person name="Hall B."/>
            <person name="Fabrick J.A."/>
            <person name="Brent C.S."/>
            <person name="Hull J.J."/>
        </authorList>
    </citation>
    <scope>NUCLEOTIDE SEQUENCE</scope>
</reference>
<feature type="transmembrane region" description="Helical" evidence="8">
    <location>
        <begin position="271"/>
        <end position="291"/>
    </location>
</feature>
<dbReference type="GO" id="GO:0005765">
    <property type="term" value="C:lysosomal membrane"/>
    <property type="evidence" value="ECO:0007669"/>
    <property type="project" value="TreeGrafter"/>
</dbReference>
<evidence type="ECO:0000259" key="10">
    <source>
        <dbReference type="Pfam" id="PF01299"/>
    </source>
</evidence>
<sequence length="305" mass="34413">MIHNHLTFVLLSVLPVVFVSSFPFRNNEFDINDGLMPYNYREPAQKRLEISSFKTENRKAEKAKELGSKNITYPVKGTDLGTDVALYRLKAENGGTCILMKVDALVGFKYRTKLNEILESDSFVPNGATVTGDCSGEDRQNLVIKWKSFVLMIEFTKTPGGERWFVSKIEVKFDSGDHFFEHIKNPGRSYTLSTVGSHGSQLLFPTPVGKSYWCDREIEVELTNPETETTATLFLRDMKLEPFIFKNDEFGPEYKCSATGAGTYRSETAPLVAGSLLASACLITVIGYAVYRYFNIEKVQYDTME</sequence>
<dbReference type="PANTHER" id="PTHR11506">
    <property type="entry name" value="LYSOSOME-ASSOCIATED MEMBRANE GLYCOPROTEIN"/>
    <property type="match status" value="1"/>
</dbReference>
<name>A0A146LRS4_LYGHE</name>